<dbReference type="PRINTS" id="PR00577">
    <property type="entry name" value="OPSINRH3RH4"/>
</dbReference>
<organism evidence="17">
    <name type="scientific">Vargula tsujii</name>
    <dbReference type="NCBI Taxonomy" id="335805"/>
    <lineage>
        <taxon>Eukaryota</taxon>
        <taxon>Metazoa</taxon>
        <taxon>Ecdysozoa</taxon>
        <taxon>Arthropoda</taxon>
        <taxon>Crustacea</taxon>
        <taxon>Oligostraca</taxon>
        <taxon>Ostracoda</taxon>
        <taxon>Myodocopa</taxon>
        <taxon>Myodocopida</taxon>
        <taxon>Cypridinoidea</taxon>
        <taxon>Cypridinidae</taxon>
        <taxon>Vargula</taxon>
    </lineage>
</organism>
<keyword evidence="11" id="KW-1015">Disulfide bond</keyword>
<evidence type="ECO:0000256" key="3">
    <source>
        <dbReference type="ARBA" id="ARBA00022553"/>
    </source>
</evidence>
<evidence type="ECO:0000256" key="2">
    <source>
        <dbReference type="ARBA" id="ARBA00022543"/>
    </source>
</evidence>
<protein>
    <submittedName>
        <fullName evidence="17">Opsin</fullName>
    </submittedName>
</protein>
<keyword evidence="9 15" id="KW-0297">G-protein coupled receptor</keyword>
<dbReference type="GO" id="GO:0009881">
    <property type="term" value="F:photoreceptor activity"/>
    <property type="evidence" value="ECO:0007669"/>
    <property type="project" value="UniProtKB-KW"/>
</dbReference>
<feature type="transmembrane region" description="Helical" evidence="15">
    <location>
        <begin position="107"/>
        <end position="125"/>
    </location>
</feature>
<evidence type="ECO:0000256" key="1">
    <source>
        <dbReference type="ARBA" id="ARBA00004141"/>
    </source>
</evidence>
<proteinExistence type="evidence at transcript level"/>
<accession>F2WP45</accession>
<feature type="transmembrane region" description="Helical" evidence="15">
    <location>
        <begin position="239"/>
        <end position="258"/>
    </location>
</feature>
<dbReference type="GO" id="GO:0004930">
    <property type="term" value="F:G protein-coupled receptor activity"/>
    <property type="evidence" value="ECO:0007669"/>
    <property type="project" value="UniProtKB-KW"/>
</dbReference>
<feature type="transmembrane region" description="Helical" evidence="15">
    <location>
        <begin position="67"/>
        <end position="95"/>
    </location>
</feature>
<keyword evidence="14" id="KW-0844">Vision</keyword>
<dbReference type="PRINTS" id="PR00237">
    <property type="entry name" value="GPCRRHODOPSN"/>
</dbReference>
<dbReference type="GO" id="GO:0016020">
    <property type="term" value="C:membrane"/>
    <property type="evidence" value="ECO:0007669"/>
    <property type="project" value="UniProtKB-SubCell"/>
</dbReference>
<dbReference type="GO" id="GO:0007602">
    <property type="term" value="P:phototransduction"/>
    <property type="evidence" value="ECO:0007669"/>
    <property type="project" value="UniProtKB-KW"/>
</dbReference>
<feature type="domain" description="G-protein coupled receptors family 1 profile" evidence="16">
    <location>
        <begin position="86"/>
        <end position="351"/>
    </location>
</feature>
<evidence type="ECO:0000256" key="10">
    <source>
        <dbReference type="ARBA" id="ARBA00023136"/>
    </source>
</evidence>
<dbReference type="InterPro" id="IPR001760">
    <property type="entry name" value="Opsin"/>
</dbReference>
<evidence type="ECO:0000256" key="6">
    <source>
        <dbReference type="ARBA" id="ARBA00022925"/>
    </source>
</evidence>
<evidence type="ECO:0000256" key="4">
    <source>
        <dbReference type="ARBA" id="ARBA00022606"/>
    </source>
</evidence>
<evidence type="ECO:0000256" key="14">
    <source>
        <dbReference type="ARBA" id="ARBA00023305"/>
    </source>
</evidence>
<evidence type="ECO:0000256" key="8">
    <source>
        <dbReference type="ARBA" id="ARBA00022991"/>
    </source>
</evidence>
<dbReference type="Gene3D" id="1.20.1070.10">
    <property type="entry name" value="Rhodopsin 7-helix transmembrane proteins"/>
    <property type="match status" value="1"/>
</dbReference>
<comment type="caution">
    <text evidence="15">Lacks conserved residue(s) required for the propagation of feature annotation.</text>
</comment>
<reference evidence="17" key="1">
    <citation type="submission" date="2010-08" db="EMBL/GenBank/DDBJ databases">
        <title>The expansive genome of Daphnia pulex with environment-dependent gene regulation.</title>
        <authorList>
            <person name="Geiler-Samerotte K.A."/>
            <person name="Oakley T.H."/>
        </authorList>
    </citation>
    <scope>NUCLEOTIDE SEQUENCE</scope>
</reference>
<dbReference type="AlphaFoldDB" id="F2WP45"/>
<evidence type="ECO:0000259" key="16">
    <source>
        <dbReference type="PROSITE" id="PS50262"/>
    </source>
</evidence>
<feature type="transmembrane region" description="Helical" evidence="15">
    <location>
        <begin position="145"/>
        <end position="166"/>
    </location>
</feature>
<name>F2WP45_9CRUS</name>
<evidence type="ECO:0000256" key="5">
    <source>
        <dbReference type="ARBA" id="ARBA00022692"/>
    </source>
</evidence>
<dbReference type="PRINTS" id="PR00238">
    <property type="entry name" value="OPSIN"/>
</dbReference>
<dbReference type="EMBL" id="HQ180267">
    <property type="protein sequence ID" value="ADZ45236.1"/>
    <property type="molecule type" value="mRNA"/>
</dbReference>
<evidence type="ECO:0000313" key="17">
    <source>
        <dbReference type="EMBL" id="ADZ45236.1"/>
    </source>
</evidence>
<dbReference type="InterPro" id="IPR000276">
    <property type="entry name" value="GPCR_Rhodpsn"/>
</dbReference>
<dbReference type="Pfam" id="PF00001">
    <property type="entry name" value="7tm_1"/>
    <property type="match status" value="1"/>
</dbReference>
<keyword evidence="5 15" id="KW-0812">Transmembrane</keyword>
<dbReference type="FunFam" id="1.20.1070.10:FF:000044">
    <property type="entry name" value="Opsin, ultraviolet-sensitive"/>
    <property type="match status" value="1"/>
</dbReference>
<keyword evidence="8 15" id="KW-0157">Chromophore</keyword>
<comment type="similarity">
    <text evidence="15">Belongs to the G-protein coupled receptor 1 family. Opsin subfamily.</text>
</comment>
<dbReference type="PROSITE" id="PS00237">
    <property type="entry name" value="G_PROTEIN_RECEP_F1_1"/>
    <property type="match status" value="1"/>
</dbReference>
<feature type="transmembrane region" description="Helical" evidence="15">
    <location>
        <begin position="303"/>
        <end position="323"/>
    </location>
</feature>
<dbReference type="InterPro" id="IPR027430">
    <property type="entry name" value="Retinal_BS"/>
</dbReference>
<dbReference type="InterPro" id="IPR017452">
    <property type="entry name" value="GPCR_Rhodpsn_7TM"/>
</dbReference>
<keyword evidence="4 15" id="KW-0716">Sensory transduction</keyword>
<evidence type="ECO:0000256" key="13">
    <source>
        <dbReference type="ARBA" id="ARBA00023224"/>
    </source>
</evidence>
<keyword evidence="7 15" id="KW-1133">Transmembrane helix</keyword>
<keyword evidence="13 15" id="KW-0807">Transducer</keyword>
<feature type="transmembrane region" description="Helical" evidence="15">
    <location>
        <begin position="178"/>
        <end position="202"/>
    </location>
</feature>
<comment type="subcellular location">
    <subcellularLocation>
        <location evidence="1 15">Membrane</location>
        <topology evidence="1 15">Multi-pass membrane protein</topology>
    </subcellularLocation>
</comment>
<evidence type="ECO:0000256" key="15">
    <source>
        <dbReference type="RuleBase" id="RU004951"/>
    </source>
</evidence>
<keyword evidence="2 15" id="KW-0600">Photoreceptor protein</keyword>
<keyword evidence="6 15" id="KW-0681">Retinal protein</keyword>
<sequence>MVLNLTDALAKPYTQADAGGHYSEKFGSEYGFGFFYPPGAKLTDGIPEDFRWIVSSHWDQFAPVSPLYLYTMAFFWFFLWILNFFGNGTVMYLFLKTRYLRTPSNMFIVNLAFVDFIMMSSQTPPFMHTVLGTGYWEMGAFGCEFIGMIATLCGCIAIYTNVMIAYDRYNVIVKGFNGVKITSSMVLVILGVMWTWVLVWNILPLMRIWGSFMPEGLLASCGMDYLARDLNNRSYCASLFLVAYILPMIALIFFYSQIVKAVWDHEDAMREQAKKMNVESLRSEDNKKMSAECRIAKVAMTNVFLWICIWAPYSVVTMIGVFGNQATITPLVSQIPSLVAKTASCFNPLVYAISHPKYRQALQESMPWLCIHEPVDDTKSVASAETCAEKQ</sequence>
<keyword evidence="3" id="KW-0597">Phosphoprotein</keyword>
<dbReference type="PANTHER" id="PTHR24240">
    <property type="entry name" value="OPSIN"/>
    <property type="match status" value="1"/>
</dbReference>
<dbReference type="SUPFAM" id="SSF81321">
    <property type="entry name" value="Family A G protein-coupled receptor-like"/>
    <property type="match status" value="1"/>
</dbReference>
<dbReference type="GO" id="GO:0007601">
    <property type="term" value="P:visual perception"/>
    <property type="evidence" value="ECO:0007669"/>
    <property type="project" value="UniProtKB-KW"/>
</dbReference>
<dbReference type="CDD" id="cd15079">
    <property type="entry name" value="7tmA_photoreceptors_insect"/>
    <property type="match status" value="1"/>
</dbReference>
<evidence type="ECO:0000256" key="11">
    <source>
        <dbReference type="ARBA" id="ARBA00023157"/>
    </source>
</evidence>
<dbReference type="PROSITE" id="PS00238">
    <property type="entry name" value="OPSIN"/>
    <property type="match status" value="1"/>
</dbReference>
<keyword evidence="10 15" id="KW-0472">Membrane</keyword>
<evidence type="ECO:0000256" key="9">
    <source>
        <dbReference type="ARBA" id="ARBA00023040"/>
    </source>
</evidence>
<keyword evidence="12 15" id="KW-0675">Receptor</keyword>
<dbReference type="InterPro" id="IPR050125">
    <property type="entry name" value="GPCR_opsins"/>
</dbReference>
<evidence type="ECO:0000256" key="12">
    <source>
        <dbReference type="ARBA" id="ARBA00023170"/>
    </source>
</evidence>
<evidence type="ECO:0000256" key="7">
    <source>
        <dbReference type="ARBA" id="ARBA00022989"/>
    </source>
</evidence>
<dbReference type="PROSITE" id="PS50262">
    <property type="entry name" value="G_PROTEIN_RECEP_F1_2"/>
    <property type="match status" value="1"/>
</dbReference>